<keyword evidence="7" id="KW-1185">Reference proteome</keyword>
<dbReference type="CDD" id="cd03424">
    <property type="entry name" value="NUDIX_ADPRase_Nudt5_UGPPase_Nudt14"/>
    <property type="match status" value="1"/>
</dbReference>
<dbReference type="InterPro" id="IPR012340">
    <property type="entry name" value="NA-bd_OB-fold"/>
</dbReference>
<evidence type="ECO:0000256" key="3">
    <source>
        <dbReference type="ARBA" id="ARBA00023274"/>
    </source>
</evidence>
<sequence>MATTKTFTLHDFGEPVEVALTPNVTEEQLLTWPAFMTWKSTLQANLRLQYTDPKHDFKDDPYVLQSITVQSVDWFGPKIGFTKLKAIIRNSTGKELPGVAFLRGGSVAMLMILRPIDSRDERWVVLTEQPRVPAGSLRFVEIPAGMIEDSPNFYGAAAKEIKEETGFTLPRSELIDLTQLALQKYQKSEPTLKDAMYPSPGGSDEFMPIFLWEKELDRQEIEDLRGKLTGERQQGEMIKLSVVRYESLWKLGARDAKTLAAWALYEGLNREGAIKEEIDRRKKEQNAPARGEGDSHDDDDDEEAVNDIAAAAMPVQFLRRLVRPSVFAQSPLTAARSPIAATPLHNAFAGLSLGPTPAPRANKCTLIQVLRQGRIQQRARKLRSPQLANRPELKGVCLKVGTTKPKKPNSGERKIARVRLSTGKVITAYIPGEGHNVQQHSVVMVRGGRAQDCPGVKYHLVRGALDLGGVGSRITSRSKYGTKKPKAAAA</sequence>
<dbReference type="OrthoDB" id="10249920at2759"/>
<organism evidence="6 7">
    <name type="scientific">Didymella heteroderae</name>
    <dbReference type="NCBI Taxonomy" id="1769908"/>
    <lineage>
        <taxon>Eukaryota</taxon>
        <taxon>Fungi</taxon>
        <taxon>Dikarya</taxon>
        <taxon>Ascomycota</taxon>
        <taxon>Pezizomycotina</taxon>
        <taxon>Dothideomycetes</taxon>
        <taxon>Pleosporomycetidae</taxon>
        <taxon>Pleosporales</taxon>
        <taxon>Pleosporineae</taxon>
        <taxon>Didymellaceae</taxon>
        <taxon>Didymella</taxon>
    </lineage>
</organism>
<dbReference type="InterPro" id="IPR006032">
    <property type="entry name" value="Ribosomal_uS12"/>
</dbReference>
<dbReference type="InterPro" id="IPR000086">
    <property type="entry name" value="NUDIX_hydrolase_dom"/>
</dbReference>
<evidence type="ECO:0000256" key="1">
    <source>
        <dbReference type="ARBA" id="ARBA00005657"/>
    </source>
</evidence>
<reference evidence="6" key="1">
    <citation type="submission" date="2019-04" db="EMBL/GenBank/DDBJ databases">
        <title>Sequencing of skin fungus with MAO and IRED activity.</title>
        <authorList>
            <person name="Marsaioli A.J."/>
            <person name="Bonatto J.M.C."/>
            <person name="Reis Junior O."/>
        </authorList>
    </citation>
    <scope>NUCLEOTIDE SEQUENCE</scope>
    <source>
        <strain evidence="6">28M1</strain>
    </source>
</reference>
<comment type="similarity">
    <text evidence="1">Belongs to the universal ribosomal protein uS12 family.</text>
</comment>
<dbReference type="SUPFAM" id="SSF50249">
    <property type="entry name" value="Nucleic acid-binding proteins"/>
    <property type="match status" value="1"/>
</dbReference>
<dbReference type="EMBL" id="SWKV01000060">
    <property type="protein sequence ID" value="KAF3035216.1"/>
    <property type="molecule type" value="Genomic_DNA"/>
</dbReference>
<dbReference type="Gene3D" id="3.90.79.10">
    <property type="entry name" value="Nucleoside Triphosphate Pyrophosphohydrolase"/>
    <property type="match status" value="1"/>
</dbReference>
<name>A0A9P4WKI1_9PLEO</name>
<evidence type="ECO:0000259" key="5">
    <source>
        <dbReference type="PROSITE" id="PS51462"/>
    </source>
</evidence>
<dbReference type="InterPro" id="IPR015797">
    <property type="entry name" value="NUDIX_hydrolase-like_dom_sf"/>
</dbReference>
<keyword evidence="2" id="KW-0689">Ribosomal protein</keyword>
<dbReference type="GO" id="GO:0003735">
    <property type="term" value="F:structural constituent of ribosome"/>
    <property type="evidence" value="ECO:0007669"/>
    <property type="project" value="InterPro"/>
</dbReference>
<evidence type="ECO:0000256" key="4">
    <source>
        <dbReference type="SAM" id="MobiDB-lite"/>
    </source>
</evidence>
<dbReference type="FunFam" id="2.40.50.140:FF:000099">
    <property type="entry name" value="Ribosomal protein S12, mitochondrial"/>
    <property type="match status" value="1"/>
</dbReference>
<protein>
    <recommendedName>
        <fullName evidence="5">Nudix hydrolase domain-containing protein</fullName>
    </recommendedName>
</protein>
<dbReference type="GO" id="GO:0006412">
    <property type="term" value="P:translation"/>
    <property type="evidence" value="ECO:0007669"/>
    <property type="project" value="InterPro"/>
</dbReference>
<feature type="domain" description="Nudix hydrolase" evidence="5">
    <location>
        <begin position="102"/>
        <end position="266"/>
    </location>
</feature>
<dbReference type="PROSITE" id="PS51462">
    <property type="entry name" value="NUDIX"/>
    <property type="match status" value="1"/>
</dbReference>
<dbReference type="Gene3D" id="2.40.50.140">
    <property type="entry name" value="Nucleic acid-binding proteins"/>
    <property type="match status" value="1"/>
</dbReference>
<proteinExistence type="inferred from homology"/>
<accession>A0A9P4WKI1</accession>
<feature type="region of interest" description="Disordered" evidence="4">
    <location>
        <begin position="279"/>
        <end position="302"/>
    </location>
</feature>
<dbReference type="Pfam" id="PF00293">
    <property type="entry name" value="NUDIX"/>
    <property type="match status" value="1"/>
</dbReference>
<dbReference type="Pfam" id="PF00164">
    <property type="entry name" value="Ribosom_S12_S23"/>
    <property type="match status" value="1"/>
</dbReference>
<dbReference type="PRINTS" id="PR01034">
    <property type="entry name" value="RIBOSOMALS12"/>
</dbReference>
<dbReference type="PANTHER" id="PTHR11652">
    <property type="entry name" value="30S RIBOSOMAL PROTEIN S12 FAMILY MEMBER"/>
    <property type="match status" value="1"/>
</dbReference>
<dbReference type="NCBIfam" id="TIGR00981">
    <property type="entry name" value="rpsL_bact"/>
    <property type="match status" value="1"/>
</dbReference>
<gene>
    <name evidence="6" type="ORF">E8E12_003631</name>
</gene>
<dbReference type="CDD" id="cd03368">
    <property type="entry name" value="Ribosomal_S12"/>
    <property type="match status" value="1"/>
</dbReference>
<dbReference type="AlphaFoldDB" id="A0A9P4WKI1"/>
<dbReference type="GO" id="GO:0015935">
    <property type="term" value="C:small ribosomal subunit"/>
    <property type="evidence" value="ECO:0007669"/>
    <property type="project" value="InterPro"/>
</dbReference>
<evidence type="ECO:0000313" key="6">
    <source>
        <dbReference type="EMBL" id="KAF3035216.1"/>
    </source>
</evidence>
<dbReference type="InterPro" id="IPR005679">
    <property type="entry name" value="Ribosomal_uS12_bac"/>
</dbReference>
<comment type="caution">
    <text evidence="6">The sequence shown here is derived from an EMBL/GenBank/DDBJ whole genome shotgun (WGS) entry which is preliminary data.</text>
</comment>
<dbReference type="Proteomes" id="UP000758155">
    <property type="component" value="Unassembled WGS sequence"/>
</dbReference>
<evidence type="ECO:0000256" key="2">
    <source>
        <dbReference type="ARBA" id="ARBA00022980"/>
    </source>
</evidence>
<dbReference type="SUPFAM" id="SSF55811">
    <property type="entry name" value="Nudix"/>
    <property type="match status" value="1"/>
</dbReference>
<keyword evidence="3" id="KW-0687">Ribonucleoprotein</keyword>
<evidence type="ECO:0000313" key="7">
    <source>
        <dbReference type="Proteomes" id="UP000758155"/>
    </source>
</evidence>